<organism evidence="2 3">
    <name type="scientific">Tanacetum coccineum</name>
    <dbReference type="NCBI Taxonomy" id="301880"/>
    <lineage>
        <taxon>Eukaryota</taxon>
        <taxon>Viridiplantae</taxon>
        <taxon>Streptophyta</taxon>
        <taxon>Embryophyta</taxon>
        <taxon>Tracheophyta</taxon>
        <taxon>Spermatophyta</taxon>
        <taxon>Magnoliopsida</taxon>
        <taxon>eudicotyledons</taxon>
        <taxon>Gunneridae</taxon>
        <taxon>Pentapetalae</taxon>
        <taxon>asterids</taxon>
        <taxon>campanulids</taxon>
        <taxon>Asterales</taxon>
        <taxon>Asteraceae</taxon>
        <taxon>Asteroideae</taxon>
        <taxon>Anthemideae</taxon>
        <taxon>Anthemidinae</taxon>
        <taxon>Tanacetum</taxon>
    </lineage>
</organism>
<feature type="compositionally biased region" description="Basic and acidic residues" evidence="1">
    <location>
        <begin position="100"/>
        <end position="112"/>
    </location>
</feature>
<accession>A0ABQ4ZZA1</accession>
<gene>
    <name evidence="2" type="ORF">Tco_0801579</name>
</gene>
<comment type="caution">
    <text evidence="2">The sequence shown here is derived from an EMBL/GenBank/DDBJ whole genome shotgun (WGS) entry which is preliminary data.</text>
</comment>
<keyword evidence="3" id="KW-1185">Reference proteome</keyword>
<dbReference type="Proteomes" id="UP001151760">
    <property type="component" value="Unassembled WGS sequence"/>
</dbReference>
<evidence type="ECO:0000256" key="1">
    <source>
        <dbReference type="SAM" id="MobiDB-lite"/>
    </source>
</evidence>
<dbReference type="EMBL" id="BQNB010011745">
    <property type="protein sequence ID" value="GJS94611.1"/>
    <property type="molecule type" value="Genomic_DNA"/>
</dbReference>
<reference evidence="2" key="1">
    <citation type="journal article" date="2022" name="Int. J. Mol. Sci.">
        <title>Draft Genome of Tanacetum Coccineum: Genomic Comparison of Closely Related Tanacetum-Family Plants.</title>
        <authorList>
            <person name="Yamashiro T."/>
            <person name="Shiraishi A."/>
            <person name="Nakayama K."/>
            <person name="Satake H."/>
        </authorList>
    </citation>
    <scope>NUCLEOTIDE SEQUENCE</scope>
</reference>
<protein>
    <submittedName>
        <fullName evidence="2">Uncharacterized protein</fullName>
    </submittedName>
</protein>
<evidence type="ECO:0000313" key="3">
    <source>
        <dbReference type="Proteomes" id="UP001151760"/>
    </source>
</evidence>
<feature type="region of interest" description="Disordered" evidence="1">
    <location>
        <begin position="76"/>
        <end position="124"/>
    </location>
</feature>
<name>A0ABQ4ZZA1_9ASTR</name>
<sequence length="177" mass="20957">MLTCSLEIYQDLRHMKITIKKCRGLKKNHGWMMGLGRNLMMIYVMIASRFNSKVDTFNGPLITRVKRDMLEEYWRGKKEEEESSEDAWSNYSSNNGNDAIHADQERFDNHEPMEDDDDDIGDLDDYLIPQDASYYVDEEEERFKERKSKLLGIPYKKPPTFKSKKFEVIKYSFGPMK</sequence>
<feature type="compositionally biased region" description="Acidic residues" evidence="1">
    <location>
        <begin position="113"/>
        <end position="124"/>
    </location>
</feature>
<reference evidence="2" key="2">
    <citation type="submission" date="2022-01" db="EMBL/GenBank/DDBJ databases">
        <authorList>
            <person name="Yamashiro T."/>
            <person name="Shiraishi A."/>
            <person name="Satake H."/>
            <person name="Nakayama K."/>
        </authorList>
    </citation>
    <scope>NUCLEOTIDE SEQUENCE</scope>
</reference>
<feature type="compositionally biased region" description="Polar residues" evidence="1">
    <location>
        <begin position="86"/>
        <end position="97"/>
    </location>
</feature>
<proteinExistence type="predicted"/>
<evidence type="ECO:0000313" key="2">
    <source>
        <dbReference type="EMBL" id="GJS94611.1"/>
    </source>
</evidence>